<keyword evidence="3" id="KW-1185">Reference proteome</keyword>
<dbReference type="Pfam" id="PF04443">
    <property type="entry name" value="LuxE"/>
    <property type="match status" value="1"/>
</dbReference>
<dbReference type="RefSeq" id="WP_128215849.1">
    <property type="nucleotide sequence ID" value="NZ_CP025746.1"/>
</dbReference>
<dbReference type="KEGG" id="cmah:C1I91_27880"/>
<organism evidence="2 3">
    <name type="scientific">Clostridium manihotivorum</name>
    <dbReference type="NCBI Taxonomy" id="2320868"/>
    <lineage>
        <taxon>Bacteria</taxon>
        <taxon>Bacillati</taxon>
        <taxon>Bacillota</taxon>
        <taxon>Clostridia</taxon>
        <taxon>Eubacteriales</taxon>
        <taxon>Clostridiaceae</taxon>
        <taxon>Clostridium</taxon>
    </lineage>
</organism>
<dbReference type="GO" id="GO:0047474">
    <property type="term" value="F:long-chain fatty acid--protein ligase activity"/>
    <property type="evidence" value="ECO:0007669"/>
    <property type="project" value="InterPro"/>
</dbReference>
<feature type="domain" description="Acyl-protein synthetase LuxE" evidence="1">
    <location>
        <begin position="13"/>
        <end position="374"/>
    </location>
</feature>
<protein>
    <submittedName>
        <fullName evidence="2">Acyl-protein synthetase</fullName>
    </submittedName>
</protein>
<evidence type="ECO:0000313" key="3">
    <source>
        <dbReference type="Proteomes" id="UP000286268"/>
    </source>
</evidence>
<evidence type="ECO:0000313" key="2">
    <source>
        <dbReference type="EMBL" id="QAA35158.1"/>
    </source>
</evidence>
<sequence length="381" mass="42717">MSKSQFFHDFKENIILQYLECPAYKFLCDSQGYDPRKSLNEESDLEKVPYFTTTLFKKSSNLFSKLLRVAPNQIDMWTVSSSTSGDPSIVGRSLSDIEQLKRVAMLDPDILDPNCDYDCVFYPEPLEMRKFKSEHILGKPTESYIGNILNLFEFKGDALFLLKQEKEEFNLDIEAFKRYIQFHDKKNHHLSVRGSTLLIYNTIKQLREIISPVELGEKVIVSTGGGGWDGKKGTISIGTQIPRRQFVEEVSSFLGIPQESFVDTYSFTENSLPIHGHYSKEHGDYLFHVPNAGKVIIRDIKTLKPLSNVGDKGVIQILNAYGTSTFAGASVLVDDIGEIVSMDKCPKCGQAGMTIKILGRVKGAEAKGCGATLDVKEKEVV</sequence>
<dbReference type="InterPro" id="IPR007534">
    <property type="entry name" value="LuxE"/>
</dbReference>
<dbReference type="EMBL" id="CP025746">
    <property type="protein sequence ID" value="QAA35158.1"/>
    <property type="molecule type" value="Genomic_DNA"/>
</dbReference>
<dbReference type="Proteomes" id="UP000286268">
    <property type="component" value="Chromosome"/>
</dbReference>
<accession>A0A410E1J3</accession>
<dbReference type="GO" id="GO:0008218">
    <property type="term" value="P:bioluminescence"/>
    <property type="evidence" value="ECO:0007669"/>
    <property type="project" value="InterPro"/>
</dbReference>
<proteinExistence type="predicted"/>
<dbReference type="OrthoDB" id="182577at2"/>
<name>A0A410E1J3_9CLOT</name>
<evidence type="ECO:0000259" key="1">
    <source>
        <dbReference type="Pfam" id="PF04443"/>
    </source>
</evidence>
<reference evidence="2 3" key="1">
    <citation type="submission" date="2018-01" db="EMBL/GenBank/DDBJ databases">
        <title>Genome Sequencing and Assembly of Anaerobacter polyendosporus strain CT4.</title>
        <authorList>
            <person name="Tachaapaikoon C."/>
            <person name="Sutheeworapong S."/>
            <person name="Jenjaroenpun P."/>
            <person name="Wongsurawat T."/>
            <person name="Nookeaw I."/>
            <person name="Cheawchanlertfa P."/>
            <person name="Kosugi A."/>
            <person name="Cheevadhanarak S."/>
            <person name="Ratanakhanokchai K."/>
        </authorList>
    </citation>
    <scope>NUCLEOTIDE SEQUENCE [LARGE SCALE GENOMIC DNA]</scope>
    <source>
        <strain evidence="2 3">CT4</strain>
    </source>
</reference>
<gene>
    <name evidence="2" type="ORF">C1I91_27880</name>
</gene>
<dbReference type="AlphaFoldDB" id="A0A410E1J3"/>